<organism evidence="1 2">
    <name type="scientific">Gigaspora margarita</name>
    <dbReference type="NCBI Taxonomy" id="4874"/>
    <lineage>
        <taxon>Eukaryota</taxon>
        <taxon>Fungi</taxon>
        <taxon>Fungi incertae sedis</taxon>
        <taxon>Mucoromycota</taxon>
        <taxon>Glomeromycotina</taxon>
        <taxon>Glomeromycetes</taxon>
        <taxon>Diversisporales</taxon>
        <taxon>Gigasporaceae</taxon>
        <taxon>Gigaspora</taxon>
    </lineage>
</organism>
<evidence type="ECO:0000313" key="2">
    <source>
        <dbReference type="Proteomes" id="UP000789901"/>
    </source>
</evidence>
<name>A0ABN7X8J9_GIGMA</name>
<feature type="non-terminal residue" evidence="1">
    <location>
        <position position="1"/>
    </location>
</feature>
<keyword evidence="2" id="KW-1185">Reference proteome</keyword>
<proteinExistence type="predicted"/>
<comment type="caution">
    <text evidence="1">The sequence shown here is derived from an EMBL/GenBank/DDBJ whole genome shotgun (WGS) entry which is preliminary data.</text>
</comment>
<accession>A0ABN7X8J9</accession>
<dbReference type="EMBL" id="CAJVQB010095530">
    <property type="protein sequence ID" value="CAG8849284.1"/>
    <property type="molecule type" value="Genomic_DNA"/>
</dbReference>
<evidence type="ECO:0000313" key="1">
    <source>
        <dbReference type="EMBL" id="CAG8849284.1"/>
    </source>
</evidence>
<sequence length="46" mass="5377">FTIYKFYQKNDQGRINSSLDSLTIPVPPDPKRLLGSIHDIKLYIDR</sequence>
<protein>
    <submittedName>
        <fullName evidence="1">26894_t:CDS:1</fullName>
    </submittedName>
</protein>
<gene>
    <name evidence="1" type="ORF">GMARGA_LOCUS39632</name>
</gene>
<dbReference type="Proteomes" id="UP000789901">
    <property type="component" value="Unassembled WGS sequence"/>
</dbReference>
<reference evidence="1 2" key="1">
    <citation type="submission" date="2021-06" db="EMBL/GenBank/DDBJ databases">
        <authorList>
            <person name="Kallberg Y."/>
            <person name="Tangrot J."/>
            <person name="Rosling A."/>
        </authorList>
    </citation>
    <scope>NUCLEOTIDE SEQUENCE [LARGE SCALE GENOMIC DNA]</scope>
    <source>
        <strain evidence="1 2">120-4 pot B 10/14</strain>
    </source>
</reference>